<gene>
    <name evidence="1" type="ORF">C4B68_37360</name>
</gene>
<protein>
    <submittedName>
        <fullName evidence="1">Uncharacterized protein</fullName>
    </submittedName>
</protein>
<accession>A0ABM6T013</accession>
<evidence type="ECO:0000313" key="1">
    <source>
        <dbReference type="EMBL" id="AVH60514.1"/>
    </source>
</evidence>
<sequence>MSARRVATPFGEWAFHRLVLDDAVHETVPQLVVDQMALVGAGASVGDGCQVGHGFPVSLRFRVSEAAASASLQTPPMGIPINVTYR</sequence>
<keyword evidence="2" id="KW-1185">Reference proteome</keyword>
<reference evidence="1 2" key="1">
    <citation type="submission" date="2018-02" db="EMBL/GenBank/DDBJ databases">
        <title>Complete genome sequence of Streptomyces dengpaensis, the producer of angucyclines.</title>
        <authorList>
            <person name="Yumei L."/>
        </authorList>
    </citation>
    <scope>NUCLEOTIDE SEQUENCE [LARGE SCALE GENOMIC DNA]</scope>
    <source>
        <strain evidence="1 2">XZHG99</strain>
    </source>
</reference>
<name>A0ABM6T013_9ACTN</name>
<dbReference type="Proteomes" id="UP000238413">
    <property type="component" value="Chromosome"/>
</dbReference>
<organism evidence="1 2">
    <name type="scientific">Streptomyces dengpaensis</name>
    <dbReference type="NCBI Taxonomy" id="2049881"/>
    <lineage>
        <taxon>Bacteria</taxon>
        <taxon>Bacillati</taxon>
        <taxon>Actinomycetota</taxon>
        <taxon>Actinomycetes</taxon>
        <taxon>Kitasatosporales</taxon>
        <taxon>Streptomycetaceae</taxon>
        <taxon>Streptomyces</taxon>
    </lineage>
</organism>
<dbReference type="EMBL" id="CP026652">
    <property type="protein sequence ID" value="AVH60514.1"/>
    <property type="molecule type" value="Genomic_DNA"/>
</dbReference>
<evidence type="ECO:0000313" key="2">
    <source>
        <dbReference type="Proteomes" id="UP000238413"/>
    </source>
</evidence>
<proteinExistence type="predicted"/>